<dbReference type="RefSeq" id="WP_183493851.1">
    <property type="nucleotide sequence ID" value="NZ_JACIFF010000001.1"/>
</dbReference>
<accession>A0A840E971</accession>
<dbReference type="AlphaFoldDB" id="A0A840E971"/>
<dbReference type="Proteomes" id="UP000576209">
    <property type="component" value="Unassembled WGS sequence"/>
</dbReference>
<dbReference type="SMART" id="SM00850">
    <property type="entry name" value="LytTR"/>
    <property type="match status" value="1"/>
</dbReference>
<dbReference type="Pfam" id="PF04397">
    <property type="entry name" value="LytTR"/>
    <property type="match status" value="1"/>
</dbReference>
<name>A0A840E971_9BACT</name>
<dbReference type="CDD" id="cd17534">
    <property type="entry name" value="REC_DC-like"/>
    <property type="match status" value="1"/>
</dbReference>
<feature type="domain" description="HTH LytTR-type" evidence="3">
    <location>
        <begin position="142"/>
        <end position="239"/>
    </location>
</feature>
<feature type="domain" description="Response regulatory" evidence="2">
    <location>
        <begin position="14"/>
        <end position="130"/>
    </location>
</feature>
<evidence type="ECO:0000259" key="3">
    <source>
        <dbReference type="PROSITE" id="PS50930"/>
    </source>
</evidence>
<evidence type="ECO:0000313" key="5">
    <source>
        <dbReference type="Proteomes" id="UP000576209"/>
    </source>
</evidence>
<dbReference type="InterPro" id="IPR007492">
    <property type="entry name" value="LytTR_DNA-bd_dom"/>
</dbReference>
<dbReference type="GO" id="GO:0003677">
    <property type="term" value="F:DNA binding"/>
    <property type="evidence" value="ECO:0007669"/>
    <property type="project" value="UniProtKB-KW"/>
</dbReference>
<reference evidence="4 5" key="1">
    <citation type="submission" date="2020-08" db="EMBL/GenBank/DDBJ databases">
        <title>Genomic Encyclopedia of Type Strains, Phase IV (KMG-IV): sequencing the most valuable type-strain genomes for metagenomic binning, comparative biology and taxonomic classification.</title>
        <authorList>
            <person name="Goeker M."/>
        </authorList>
    </citation>
    <scope>NUCLEOTIDE SEQUENCE [LARGE SCALE GENOMIC DNA]</scope>
    <source>
        <strain evidence="4 5">DSM 105137</strain>
    </source>
</reference>
<dbReference type="Gene3D" id="3.40.50.2300">
    <property type="match status" value="1"/>
</dbReference>
<sequence>MKSPASAPAPGGYRILVLEDEFIIADSIERNLVRNGHTVTGKAISYEEAVELYEEDPPELALVDIRLSGHLTGIDFAHFLNEQKPPIPFIYLTSQMDGTTLDLAKETFPAGYLSKPVQIPSLLSTIAVAMHNHQSDPGVETVTLKDGRETHVVDTASIKYLEAEHVYLRLHLSDRPALVLRASLSELLSQLPETEFVQTHRSYVVNLKSVTRYTKDSLHIGSDVIPISRGRRQEVLAKL</sequence>
<dbReference type="PANTHER" id="PTHR37299">
    <property type="entry name" value="TRANSCRIPTIONAL REGULATOR-RELATED"/>
    <property type="match status" value="1"/>
</dbReference>
<dbReference type="PROSITE" id="PS50930">
    <property type="entry name" value="HTH_LYTTR"/>
    <property type="match status" value="1"/>
</dbReference>
<keyword evidence="4" id="KW-0238">DNA-binding</keyword>
<dbReference type="InterPro" id="IPR001789">
    <property type="entry name" value="Sig_transdc_resp-reg_receiver"/>
</dbReference>
<dbReference type="PANTHER" id="PTHR37299:SF1">
    <property type="entry name" value="STAGE 0 SPORULATION PROTEIN A HOMOLOG"/>
    <property type="match status" value="1"/>
</dbReference>
<dbReference type="Gene3D" id="2.40.50.1020">
    <property type="entry name" value="LytTr DNA-binding domain"/>
    <property type="match status" value="1"/>
</dbReference>
<proteinExistence type="predicted"/>
<evidence type="ECO:0000256" key="1">
    <source>
        <dbReference type="PROSITE-ProRule" id="PRU00169"/>
    </source>
</evidence>
<dbReference type="SUPFAM" id="SSF52172">
    <property type="entry name" value="CheY-like"/>
    <property type="match status" value="1"/>
</dbReference>
<organism evidence="4 5">
    <name type="scientific">Neolewinella aquimaris</name>
    <dbReference type="NCBI Taxonomy" id="1835722"/>
    <lineage>
        <taxon>Bacteria</taxon>
        <taxon>Pseudomonadati</taxon>
        <taxon>Bacteroidota</taxon>
        <taxon>Saprospiria</taxon>
        <taxon>Saprospirales</taxon>
        <taxon>Lewinellaceae</taxon>
        <taxon>Neolewinella</taxon>
    </lineage>
</organism>
<dbReference type="InterPro" id="IPR046947">
    <property type="entry name" value="LytR-like"/>
</dbReference>
<gene>
    <name evidence="4" type="ORF">GGR28_000197</name>
</gene>
<keyword evidence="1" id="KW-0597">Phosphoprotein</keyword>
<dbReference type="SMART" id="SM00448">
    <property type="entry name" value="REC"/>
    <property type="match status" value="1"/>
</dbReference>
<dbReference type="GO" id="GO:0000156">
    <property type="term" value="F:phosphorelay response regulator activity"/>
    <property type="evidence" value="ECO:0007669"/>
    <property type="project" value="InterPro"/>
</dbReference>
<dbReference type="EMBL" id="JACIFF010000001">
    <property type="protein sequence ID" value="MBB4077596.1"/>
    <property type="molecule type" value="Genomic_DNA"/>
</dbReference>
<dbReference type="PROSITE" id="PS50110">
    <property type="entry name" value="RESPONSE_REGULATORY"/>
    <property type="match status" value="1"/>
</dbReference>
<evidence type="ECO:0000259" key="2">
    <source>
        <dbReference type="PROSITE" id="PS50110"/>
    </source>
</evidence>
<dbReference type="InterPro" id="IPR011006">
    <property type="entry name" value="CheY-like_superfamily"/>
</dbReference>
<feature type="modified residue" description="4-aspartylphosphate" evidence="1">
    <location>
        <position position="64"/>
    </location>
</feature>
<protein>
    <submittedName>
        <fullName evidence="4">DNA-binding LytR/AlgR family response regulator</fullName>
    </submittedName>
</protein>
<dbReference type="Pfam" id="PF00072">
    <property type="entry name" value="Response_reg"/>
    <property type="match status" value="1"/>
</dbReference>
<evidence type="ECO:0000313" key="4">
    <source>
        <dbReference type="EMBL" id="MBB4077596.1"/>
    </source>
</evidence>
<comment type="caution">
    <text evidence="4">The sequence shown here is derived from an EMBL/GenBank/DDBJ whole genome shotgun (WGS) entry which is preliminary data.</text>
</comment>
<keyword evidence="5" id="KW-1185">Reference proteome</keyword>